<protein>
    <submittedName>
        <fullName evidence="7">RING/U-box superfamily protein</fullName>
    </submittedName>
</protein>
<dbReference type="PROSITE" id="PS50089">
    <property type="entry name" value="ZF_RING_2"/>
    <property type="match status" value="1"/>
</dbReference>
<evidence type="ECO:0000256" key="1">
    <source>
        <dbReference type="ARBA" id="ARBA00022723"/>
    </source>
</evidence>
<evidence type="ECO:0000256" key="3">
    <source>
        <dbReference type="ARBA" id="ARBA00022833"/>
    </source>
</evidence>
<dbReference type="InterPro" id="IPR001841">
    <property type="entry name" value="Znf_RING"/>
</dbReference>
<proteinExistence type="predicted"/>
<keyword evidence="1" id="KW-0479">Metal-binding</keyword>
<dbReference type="SMART" id="SM00184">
    <property type="entry name" value="RING"/>
    <property type="match status" value="1"/>
</dbReference>
<feature type="region of interest" description="Disordered" evidence="5">
    <location>
        <begin position="69"/>
        <end position="93"/>
    </location>
</feature>
<name>A0A5A7Q7X1_STRAF</name>
<dbReference type="Proteomes" id="UP000325081">
    <property type="component" value="Unassembled WGS sequence"/>
</dbReference>
<evidence type="ECO:0000256" key="2">
    <source>
        <dbReference type="ARBA" id="ARBA00022771"/>
    </source>
</evidence>
<dbReference type="GO" id="GO:0008270">
    <property type="term" value="F:zinc ion binding"/>
    <property type="evidence" value="ECO:0007669"/>
    <property type="project" value="UniProtKB-KW"/>
</dbReference>
<evidence type="ECO:0000259" key="6">
    <source>
        <dbReference type="PROSITE" id="PS50089"/>
    </source>
</evidence>
<feature type="compositionally biased region" description="Pro residues" evidence="5">
    <location>
        <begin position="73"/>
        <end position="85"/>
    </location>
</feature>
<organism evidence="7 8">
    <name type="scientific">Striga asiatica</name>
    <name type="common">Asiatic witchweed</name>
    <name type="synonym">Buchnera asiatica</name>
    <dbReference type="NCBI Taxonomy" id="4170"/>
    <lineage>
        <taxon>Eukaryota</taxon>
        <taxon>Viridiplantae</taxon>
        <taxon>Streptophyta</taxon>
        <taxon>Embryophyta</taxon>
        <taxon>Tracheophyta</taxon>
        <taxon>Spermatophyta</taxon>
        <taxon>Magnoliopsida</taxon>
        <taxon>eudicotyledons</taxon>
        <taxon>Gunneridae</taxon>
        <taxon>Pentapetalae</taxon>
        <taxon>asterids</taxon>
        <taxon>lamiids</taxon>
        <taxon>Lamiales</taxon>
        <taxon>Orobanchaceae</taxon>
        <taxon>Buchnereae</taxon>
        <taxon>Striga</taxon>
    </lineage>
</organism>
<keyword evidence="3" id="KW-0862">Zinc</keyword>
<dbReference type="GO" id="GO:0006511">
    <property type="term" value="P:ubiquitin-dependent protein catabolic process"/>
    <property type="evidence" value="ECO:0007669"/>
    <property type="project" value="TreeGrafter"/>
</dbReference>
<gene>
    <name evidence="7" type="ORF">STAS_17837</name>
</gene>
<evidence type="ECO:0000313" key="7">
    <source>
        <dbReference type="EMBL" id="GER41134.1"/>
    </source>
</evidence>
<dbReference type="PANTHER" id="PTHR45931:SF3">
    <property type="entry name" value="RING ZINC FINGER-CONTAINING PROTEIN"/>
    <property type="match status" value="1"/>
</dbReference>
<evidence type="ECO:0000256" key="4">
    <source>
        <dbReference type="PROSITE-ProRule" id="PRU00175"/>
    </source>
</evidence>
<reference evidence="8" key="1">
    <citation type="journal article" date="2019" name="Curr. Biol.">
        <title>Genome Sequence of Striga asiatica Provides Insight into the Evolution of Plant Parasitism.</title>
        <authorList>
            <person name="Yoshida S."/>
            <person name="Kim S."/>
            <person name="Wafula E.K."/>
            <person name="Tanskanen J."/>
            <person name="Kim Y.M."/>
            <person name="Honaas L."/>
            <person name="Yang Z."/>
            <person name="Spallek T."/>
            <person name="Conn C.E."/>
            <person name="Ichihashi Y."/>
            <person name="Cheong K."/>
            <person name="Cui S."/>
            <person name="Der J.P."/>
            <person name="Gundlach H."/>
            <person name="Jiao Y."/>
            <person name="Hori C."/>
            <person name="Ishida J.K."/>
            <person name="Kasahara H."/>
            <person name="Kiba T."/>
            <person name="Kim M.S."/>
            <person name="Koo N."/>
            <person name="Laohavisit A."/>
            <person name="Lee Y.H."/>
            <person name="Lumba S."/>
            <person name="McCourt P."/>
            <person name="Mortimer J.C."/>
            <person name="Mutuku J.M."/>
            <person name="Nomura T."/>
            <person name="Sasaki-Sekimoto Y."/>
            <person name="Seto Y."/>
            <person name="Wang Y."/>
            <person name="Wakatake T."/>
            <person name="Sakakibara H."/>
            <person name="Demura T."/>
            <person name="Yamaguchi S."/>
            <person name="Yoneyama K."/>
            <person name="Manabe R.I."/>
            <person name="Nelson D.C."/>
            <person name="Schulman A.H."/>
            <person name="Timko M.P."/>
            <person name="dePamphilis C.W."/>
            <person name="Choi D."/>
            <person name="Shirasu K."/>
        </authorList>
    </citation>
    <scope>NUCLEOTIDE SEQUENCE [LARGE SCALE GENOMIC DNA]</scope>
    <source>
        <strain evidence="8">cv. UVA1</strain>
    </source>
</reference>
<evidence type="ECO:0000256" key="5">
    <source>
        <dbReference type="SAM" id="MobiDB-lite"/>
    </source>
</evidence>
<dbReference type="Pfam" id="PF13639">
    <property type="entry name" value="zf-RING_2"/>
    <property type="match status" value="1"/>
</dbReference>
<dbReference type="InterPro" id="IPR051834">
    <property type="entry name" value="RING_finger_E3_ligase"/>
</dbReference>
<feature type="domain" description="RING-type" evidence="6">
    <location>
        <begin position="154"/>
        <end position="199"/>
    </location>
</feature>
<dbReference type="GO" id="GO:0005634">
    <property type="term" value="C:nucleus"/>
    <property type="evidence" value="ECO:0007669"/>
    <property type="project" value="TreeGrafter"/>
</dbReference>
<dbReference type="SUPFAM" id="SSF57850">
    <property type="entry name" value="RING/U-box"/>
    <property type="match status" value="1"/>
</dbReference>
<dbReference type="EMBL" id="BKCP01006071">
    <property type="protein sequence ID" value="GER41134.1"/>
    <property type="molecule type" value="Genomic_DNA"/>
</dbReference>
<dbReference type="OrthoDB" id="4348522at2759"/>
<dbReference type="GO" id="GO:0061630">
    <property type="term" value="F:ubiquitin protein ligase activity"/>
    <property type="evidence" value="ECO:0007669"/>
    <property type="project" value="TreeGrafter"/>
</dbReference>
<comment type="caution">
    <text evidence="7">The sequence shown here is derived from an EMBL/GenBank/DDBJ whole genome shotgun (WGS) entry which is preliminary data.</text>
</comment>
<dbReference type="AlphaFoldDB" id="A0A5A7Q7X1"/>
<keyword evidence="8" id="KW-1185">Reference proteome</keyword>
<evidence type="ECO:0000313" key="8">
    <source>
        <dbReference type="Proteomes" id="UP000325081"/>
    </source>
</evidence>
<accession>A0A5A7Q7X1</accession>
<sequence>MTSLTTEPPTLRSIPSIAAFSPAAPNRRSYRCYNCNHSFHITPTAANASSASPSSFHCPSCHHRHLISHHTISPPPPASPTPPQNPDYAAGSSTFAYQTSDDSDYDEEDYDSDSSLLSFTALNSHPRTPALKSFVRSLPIKTFSPNSTPSLSSCSICIEDFDIKPGTCVTINELPCEHYFHRDCIVEWLQRSNTCPLCRYKLPVDPSGQVEVADTSSNRWEVEYDAVLVVDLAPTRNSVLMRRDSVEEGLVSSGGASASDRRVLEANDVGDLDVMRDEDGDVLMIDA</sequence>
<dbReference type="PANTHER" id="PTHR45931">
    <property type="entry name" value="SI:CH211-59O9.10"/>
    <property type="match status" value="1"/>
</dbReference>
<keyword evidence="2 4" id="KW-0863">Zinc-finger</keyword>
<dbReference type="Gene3D" id="3.30.40.10">
    <property type="entry name" value="Zinc/RING finger domain, C3HC4 (zinc finger)"/>
    <property type="match status" value="1"/>
</dbReference>
<dbReference type="InterPro" id="IPR013083">
    <property type="entry name" value="Znf_RING/FYVE/PHD"/>
</dbReference>